<dbReference type="Pfam" id="PF13717">
    <property type="entry name" value="Zn_ribbon_4"/>
    <property type="match status" value="1"/>
</dbReference>
<dbReference type="Pfam" id="PF13174">
    <property type="entry name" value="TPR_6"/>
    <property type="match status" value="1"/>
</dbReference>
<dbReference type="RefSeq" id="WP_248361213.1">
    <property type="nucleotide sequence ID" value="NZ_AP025591.1"/>
</dbReference>
<feature type="region of interest" description="Disordered" evidence="4">
    <location>
        <begin position="304"/>
        <end position="362"/>
    </location>
</feature>
<dbReference type="NCBIfam" id="TIGR02098">
    <property type="entry name" value="MJ0042_CXXC"/>
    <property type="match status" value="1"/>
</dbReference>
<organism evidence="7 8">
    <name type="scientific">Anaeromyxobacter oryzae</name>
    <dbReference type="NCBI Taxonomy" id="2918170"/>
    <lineage>
        <taxon>Bacteria</taxon>
        <taxon>Pseudomonadati</taxon>
        <taxon>Myxococcota</taxon>
        <taxon>Myxococcia</taxon>
        <taxon>Myxococcales</taxon>
        <taxon>Cystobacterineae</taxon>
        <taxon>Anaeromyxobacteraceae</taxon>
        <taxon>Anaeromyxobacter</taxon>
    </lineage>
</organism>
<dbReference type="EMBL" id="AP025591">
    <property type="protein sequence ID" value="BDG03312.1"/>
    <property type="molecule type" value="Genomic_DNA"/>
</dbReference>
<dbReference type="Pfam" id="PF13432">
    <property type="entry name" value="TPR_16"/>
    <property type="match status" value="1"/>
</dbReference>
<keyword evidence="5" id="KW-0812">Transmembrane</keyword>
<evidence type="ECO:0000313" key="8">
    <source>
        <dbReference type="Proteomes" id="UP001162891"/>
    </source>
</evidence>
<dbReference type="SMART" id="SM00028">
    <property type="entry name" value="TPR"/>
    <property type="match status" value="3"/>
</dbReference>
<evidence type="ECO:0000256" key="4">
    <source>
        <dbReference type="SAM" id="MobiDB-lite"/>
    </source>
</evidence>
<feature type="compositionally biased region" description="Pro residues" evidence="4">
    <location>
        <begin position="328"/>
        <end position="341"/>
    </location>
</feature>
<feature type="repeat" description="TPR" evidence="3">
    <location>
        <begin position="432"/>
        <end position="465"/>
    </location>
</feature>
<sequence>MDVRCERCRAQYVFDDDQVTPSGLTVQCTNCGHVFRVKKKELVVTVPVKPDELDGAPLPATAAALRPAGHVEAASAAARPHEPERREWRVRQANGNVFTFRELTTLQKWIVEQKVSRDDEISQGTDAWKRLGNIAELASFFQVVEAAERAKAHPAQPAVTPLPVSAATTAVFGAPAARLPPPPSGFPPPSFTLPPQAARPAPPAPIPPPAVAPARPLPAEDVPVDDDLSAVRGTGRGRIVAAVALIAVAGGALAYVLAPRQRPAPVSVPITLEVKPVPAPGPAASVPTPAVAAGEGVAAAPAATAAAPAAAPEPPADRGDPSGLPEPKGAPPPPLAAPEPVPESAAKAPEPVKAPAKPAAPPAPKVLLAQAERLRQRGEAERALDLYGRVVASEPENAAALVGRGLCYLDLEQYAPAEASFQAALRAAPGDADALMGLAETYRGRGKKAEALQYYERYLALHPDGEEAAVARNAIEELRR</sequence>
<feature type="compositionally biased region" description="Pro residues" evidence="4">
    <location>
        <begin position="180"/>
        <end position="192"/>
    </location>
</feature>
<keyword evidence="2 3" id="KW-0802">TPR repeat</keyword>
<dbReference type="InterPro" id="IPR011723">
    <property type="entry name" value="Znf/thioredoxin_put"/>
</dbReference>
<dbReference type="InterPro" id="IPR011990">
    <property type="entry name" value="TPR-like_helical_dom_sf"/>
</dbReference>
<proteinExistence type="predicted"/>
<evidence type="ECO:0000256" key="3">
    <source>
        <dbReference type="PROSITE-ProRule" id="PRU00339"/>
    </source>
</evidence>
<name>A0ABM7WUZ1_9BACT</name>
<evidence type="ECO:0000256" key="5">
    <source>
        <dbReference type="SAM" id="Phobius"/>
    </source>
</evidence>
<protein>
    <recommendedName>
        <fullName evidence="6">Zinc finger/thioredoxin putative domain-containing protein</fullName>
    </recommendedName>
</protein>
<dbReference type="SUPFAM" id="SSF48452">
    <property type="entry name" value="TPR-like"/>
    <property type="match status" value="1"/>
</dbReference>
<dbReference type="InterPro" id="IPR019734">
    <property type="entry name" value="TPR_rpt"/>
</dbReference>
<accession>A0ABM7WUZ1</accession>
<dbReference type="PANTHER" id="PTHR44858">
    <property type="entry name" value="TETRATRICOPEPTIDE REPEAT PROTEIN 6"/>
    <property type="match status" value="1"/>
</dbReference>
<keyword evidence="8" id="KW-1185">Reference proteome</keyword>
<evidence type="ECO:0000259" key="6">
    <source>
        <dbReference type="Pfam" id="PF13717"/>
    </source>
</evidence>
<dbReference type="Proteomes" id="UP001162891">
    <property type="component" value="Chromosome"/>
</dbReference>
<feature type="compositionally biased region" description="Pro residues" evidence="4">
    <location>
        <begin position="200"/>
        <end position="211"/>
    </location>
</feature>
<reference evidence="8" key="1">
    <citation type="journal article" date="2022" name="Int. J. Syst. Evol. Microbiol.">
        <title>Anaeromyxobacter oryzae sp. nov., Anaeromyxobacter diazotrophicus sp. nov. and Anaeromyxobacter paludicola sp. nov., isolated from paddy soils.</title>
        <authorList>
            <person name="Itoh H."/>
            <person name="Xu Z."/>
            <person name="Mise K."/>
            <person name="Masuda Y."/>
            <person name="Ushijima N."/>
            <person name="Hayakawa C."/>
            <person name="Shiratori Y."/>
            <person name="Senoo K."/>
        </authorList>
    </citation>
    <scope>NUCLEOTIDE SEQUENCE [LARGE SCALE GENOMIC DNA]</scope>
    <source>
        <strain evidence="8">Red232</strain>
    </source>
</reference>
<gene>
    <name evidence="7" type="ORF">AMOR_23080</name>
</gene>
<dbReference type="PANTHER" id="PTHR44858:SF1">
    <property type="entry name" value="UDP-N-ACETYLGLUCOSAMINE--PEPTIDE N-ACETYLGLUCOSAMINYLTRANSFERASE SPINDLY-RELATED"/>
    <property type="match status" value="1"/>
</dbReference>
<dbReference type="Gene3D" id="1.25.40.10">
    <property type="entry name" value="Tetratricopeptide repeat domain"/>
    <property type="match status" value="1"/>
</dbReference>
<feature type="region of interest" description="Disordered" evidence="4">
    <location>
        <begin position="180"/>
        <end position="217"/>
    </location>
</feature>
<feature type="transmembrane region" description="Helical" evidence="5">
    <location>
        <begin position="239"/>
        <end position="258"/>
    </location>
</feature>
<keyword evidence="5" id="KW-0472">Membrane</keyword>
<keyword evidence="5" id="KW-1133">Transmembrane helix</keyword>
<evidence type="ECO:0000256" key="2">
    <source>
        <dbReference type="ARBA" id="ARBA00022803"/>
    </source>
</evidence>
<keyword evidence="1" id="KW-0677">Repeat</keyword>
<dbReference type="InterPro" id="IPR050498">
    <property type="entry name" value="Ycf3"/>
</dbReference>
<dbReference type="PROSITE" id="PS50005">
    <property type="entry name" value="TPR"/>
    <property type="match status" value="2"/>
</dbReference>
<feature type="repeat" description="TPR" evidence="3">
    <location>
        <begin position="398"/>
        <end position="431"/>
    </location>
</feature>
<feature type="domain" description="Zinc finger/thioredoxin putative" evidence="6">
    <location>
        <begin position="1"/>
        <end position="36"/>
    </location>
</feature>
<evidence type="ECO:0000313" key="7">
    <source>
        <dbReference type="EMBL" id="BDG03312.1"/>
    </source>
</evidence>
<evidence type="ECO:0000256" key="1">
    <source>
        <dbReference type="ARBA" id="ARBA00022737"/>
    </source>
</evidence>
<feature type="compositionally biased region" description="Low complexity" evidence="4">
    <location>
        <begin position="342"/>
        <end position="357"/>
    </location>
</feature>